<keyword evidence="2" id="KW-1185">Reference proteome</keyword>
<dbReference type="AlphaFoldDB" id="A0A448YHS2"/>
<proteinExistence type="predicted"/>
<accession>A0A448YHS2</accession>
<evidence type="ECO:0000313" key="2">
    <source>
        <dbReference type="Proteomes" id="UP000290900"/>
    </source>
</evidence>
<gene>
    <name evidence="1" type="ORF">BRENAR_LOCUS1195</name>
</gene>
<organism evidence="1 2">
    <name type="scientific">Brettanomyces naardenensis</name>
    <name type="common">Yeast</name>
    <dbReference type="NCBI Taxonomy" id="13370"/>
    <lineage>
        <taxon>Eukaryota</taxon>
        <taxon>Fungi</taxon>
        <taxon>Dikarya</taxon>
        <taxon>Ascomycota</taxon>
        <taxon>Saccharomycotina</taxon>
        <taxon>Pichiomycetes</taxon>
        <taxon>Pichiales</taxon>
        <taxon>Pichiaceae</taxon>
        <taxon>Brettanomyces</taxon>
    </lineage>
</organism>
<dbReference type="InParanoid" id="A0A448YHS2"/>
<protein>
    <submittedName>
        <fullName evidence="1">DEKNAAC101310</fullName>
    </submittedName>
</protein>
<evidence type="ECO:0000313" key="1">
    <source>
        <dbReference type="EMBL" id="VEU20460.1"/>
    </source>
</evidence>
<sequence>MMTNNHGDRISGSPPVDIARRSDSLYQRKGRIATPTISEAFSGSVPFAESLPSVYRDLAGSENTTLIKILVPIYMLLV</sequence>
<dbReference type="EMBL" id="CAACVR010000004">
    <property type="protein sequence ID" value="VEU20460.1"/>
    <property type="molecule type" value="Genomic_DNA"/>
</dbReference>
<name>A0A448YHS2_BRENA</name>
<dbReference type="Proteomes" id="UP000290900">
    <property type="component" value="Unassembled WGS sequence"/>
</dbReference>
<reference evidence="1 2" key="1">
    <citation type="submission" date="2018-12" db="EMBL/GenBank/DDBJ databases">
        <authorList>
            <person name="Tiukova I."/>
            <person name="Dainat J."/>
        </authorList>
    </citation>
    <scope>NUCLEOTIDE SEQUENCE [LARGE SCALE GENOMIC DNA]</scope>
</reference>